<name>A0ABV0ER49_9ENTE</name>
<accession>A0ABV0ER49</accession>
<reference evidence="1 2" key="1">
    <citation type="submission" date="2024-02" db="EMBL/GenBank/DDBJ databases">
        <title>The Genome Sequence of Enterococcus sp. DIV0159.</title>
        <authorList>
            <person name="Earl A."/>
            <person name="Manson A."/>
            <person name="Gilmore M."/>
            <person name="Sanders J."/>
            <person name="Shea T."/>
            <person name="Howe W."/>
            <person name="Livny J."/>
            <person name="Cuomo C."/>
            <person name="Neafsey D."/>
            <person name="Birren B."/>
        </authorList>
    </citation>
    <scope>NUCLEOTIDE SEQUENCE [LARGE SCALE GENOMIC DNA]</scope>
    <source>
        <strain evidence="1 2">665A</strain>
    </source>
</reference>
<proteinExistence type="predicted"/>
<protein>
    <submittedName>
        <fullName evidence="1">Uncharacterized protein</fullName>
    </submittedName>
</protein>
<dbReference type="EMBL" id="JAFREL020000002">
    <property type="protein sequence ID" value="MEO1770262.1"/>
    <property type="molecule type" value="Genomic_DNA"/>
</dbReference>
<evidence type="ECO:0000313" key="1">
    <source>
        <dbReference type="EMBL" id="MEO1770262.1"/>
    </source>
</evidence>
<organism evidence="1 2">
    <name type="scientific">Candidatus Enterococcus ferrettii</name>
    <dbReference type="NCBI Taxonomy" id="2815324"/>
    <lineage>
        <taxon>Bacteria</taxon>
        <taxon>Bacillati</taxon>
        <taxon>Bacillota</taxon>
        <taxon>Bacilli</taxon>
        <taxon>Lactobacillales</taxon>
        <taxon>Enterococcaceae</taxon>
        <taxon>Enterococcus</taxon>
    </lineage>
</organism>
<keyword evidence="2" id="KW-1185">Reference proteome</keyword>
<dbReference type="Proteomes" id="UP000664357">
    <property type="component" value="Unassembled WGS sequence"/>
</dbReference>
<comment type="caution">
    <text evidence="1">The sequence shown here is derived from an EMBL/GenBank/DDBJ whole genome shotgun (WGS) entry which is preliminary data.</text>
</comment>
<evidence type="ECO:0000313" key="2">
    <source>
        <dbReference type="Proteomes" id="UP000664357"/>
    </source>
</evidence>
<gene>
    <name evidence="1" type="ORF">JZO67_002213</name>
</gene>
<sequence>MIRFTATSNNDPYYRPVGTNSADVLKPSTSYTLAFKYKVIGEAMLRVRMIFGTSATVSEYFQNEGVGLCTFKTDATGRQYLSFEPVRVKTEGVLNSSQVGDWFELEELQIVEGEYSDLPYRPAPEDVGLVYGKQLNLLDGSSNDWEEFTFSGWDMGGSSTSYQRWD</sequence>